<dbReference type="AlphaFoldDB" id="A0A2A5JPP6"/>
<dbReference type="OrthoDB" id="7061905at2"/>
<evidence type="ECO:0000313" key="2">
    <source>
        <dbReference type="Proteomes" id="UP000228621"/>
    </source>
</evidence>
<comment type="caution">
    <text evidence="1">The sequence shown here is derived from an EMBL/GenBank/DDBJ whole genome shotgun (WGS) entry which is preliminary data.</text>
</comment>
<evidence type="ECO:0000313" key="1">
    <source>
        <dbReference type="EMBL" id="PCK31423.1"/>
    </source>
</evidence>
<dbReference type="InterPro" id="IPR021367">
    <property type="entry name" value="DUF2982"/>
</dbReference>
<accession>A0A2A5JPP6</accession>
<sequence length="234" mass="26693">MLEAKLRATANRHGVEFMLVGAIGLVVIMVFVNLRGTPITILEIFIASAMLLAIFIGFLKSQQPFFSLYFTEQEFRYVHKYGAWSLSIVNFHSSGIPKVQQGLETLELNTVGIKLNDIDEFLINLTPRLAGKLLIEQRHIFLQAVKMNCENGNCPSEWLIEETHYRSKAGLEYTGLMAMFANRMDNLKTVTGYDLLVPATALDRDIWQFSVMLNRWKLNPKEVVKALLEEQTTY</sequence>
<name>A0A2A5JPP6_PSEO7</name>
<gene>
    <name evidence="1" type="ORF">CEX98_12300</name>
</gene>
<proteinExistence type="predicted"/>
<dbReference type="Proteomes" id="UP000228621">
    <property type="component" value="Unassembled WGS sequence"/>
</dbReference>
<dbReference type="EMBL" id="NKHF01000055">
    <property type="protein sequence ID" value="PCK31423.1"/>
    <property type="molecule type" value="Genomic_DNA"/>
</dbReference>
<organism evidence="1 2">
    <name type="scientific">Pseudoalteromonas piscicida</name>
    <dbReference type="NCBI Taxonomy" id="43662"/>
    <lineage>
        <taxon>Bacteria</taxon>
        <taxon>Pseudomonadati</taxon>
        <taxon>Pseudomonadota</taxon>
        <taxon>Gammaproteobacteria</taxon>
        <taxon>Alteromonadales</taxon>
        <taxon>Pseudoalteromonadaceae</taxon>
        <taxon>Pseudoalteromonas</taxon>
    </lineage>
</organism>
<protein>
    <recommendedName>
        <fullName evidence="3">DUF2982 domain-containing protein</fullName>
    </recommendedName>
</protein>
<keyword evidence="2" id="KW-1185">Reference proteome</keyword>
<evidence type="ECO:0008006" key="3">
    <source>
        <dbReference type="Google" id="ProtNLM"/>
    </source>
</evidence>
<dbReference type="Pfam" id="PF11201">
    <property type="entry name" value="DUF2982"/>
    <property type="match status" value="1"/>
</dbReference>
<reference evidence="2" key="1">
    <citation type="journal article" date="2019" name="Genome Announc.">
        <title>Draft Genome Sequence of Pseudoalteromonas piscicida Strain 36Y ROTHPW, an Hypersaline Seawater Isolate from the South Coast of Sonora, Mexico.</title>
        <authorList>
            <person name="Sanchez-Diaz R."/>
            <person name="Molina-Garza Z.J."/>
            <person name="Cruz-Suarez L.E."/>
            <person name="Selvin J."/>
            <person name="Kiran G.S."/>
            <person name="Ibarra-Gamez J.C."/>
            <person name="Gomez-Gil B."/>
            <person name="Galaviz-Silva L."/>
        </authorList>
    </citation>
    <scope>NUCLEOTIDE SEQUENCE [LARGE SCALE GENOMIC DNA]</scope>
    <source>
        <strain evidence="2">36Y_RITHPW</strain>
    </source>
</reference>
<dbReference type="RefSeq" id="WP_099642366.1">
    <property type="nucleotide sequence ID" value="NZ_NKHF01000055.1"/>
</dbReference>